<evidence type="ECO:0000313" key="2">
    <source>
        <dbReference type="Proteomes" id="UP000199608"/>
    </source>
</evidence>
<protein>
    <submittedName>
        <fullName evidence="1">Uncharacterized protein</fullName>
    </submittedName>
</protein>
<dbReference type="AlphaFoldDB" id="A0A1H2FBT7"/>
<organism evidence="1 2">
    <name type="scientific">Desulfobacula phenolica</name>
    <dbReference type="NCBI Taxonomy" id="90732"/>
    <lineage>
        <taxon>Bacteria</taxon>
        <taxon>Pseudomonadati</taxon>
        <taxon>Thermodesulfobacteriota</taxon>
        <taxon>Desulfobacteria</taxon>
        <taxon>Desulfobacterales</taxon>
        <taxon>Desulfobacteraceae</taxon>
        <taxon>Desulfobacula</taxon>
    </lineage>
</organism>
<dbReference type="EMBL" id="FNLL01000004">
    <property type="protein sequence ID" value="SDU04789.1"/>
    <property type="molecule type" value="Genomic_DNA"/>
</dbReference>
<proteinExistence type="predicted"/>
<keyword evidence="2" id="KW-1185">Reference proteome</keyword>
<reference evidence="2" key="1">
    <citation type="submission" date="2016-10" db="EMBL/GenBank/DDBJ databases">
        <authorList>
            <person name="Varghese N."/>
            <person name="Submissions S."/>
        </authorList>
    </citation>
    <scope>NUCLEOTIDE SEQUENCE [LARGE SCALE GENOMIC DNA]</scope>
    <source>
        <strain evidence="2">DSM 3384</strain>
    </source>
</reference>
<dbReference type="Proteomes" id="UP000199608">
    <property type="component" value="Unassembled WGS sequence"/>
</dbReference>
<accession>A0A1H2FBT7</accession>
<dbReference type="RefSeq" id="WP_014956543.1">
    <property type="nucleotide sequence ID" value="NZ_FNLL01000004.1"/>
</dbReference>
<sequence>MFAKTADELREMIRLNPGASPSTFLMDDSFAAWCYDNRDPLWLKAAFNRDADLNDCRNWGISASEWKTNVEMAGLALAGK</sequence>
<evidence type="ECO:0000313" key="1">
    <source>
        <dbReference type="EMBL" id="SDU04789.1"/>
    </source>
</evidence>
<gene>
    <name evidence="1" type="ORF">SAMN04487931_10470</name>
</gene>
<name>A0A1H2FBT7_9BACT</name>